<evidence type="ECO:0000256" key="7">
    <source>
        <dbReference type="SAM" id="SignalP"/>
    </source>
</evidence>
<feature type="active site" description="Charge relay system" evidence="5">
    <location>
        <position position="77"/>
    </location>
</feature>
<keyword evidence="2 5" id="KW-0645">Protease</keyword>
<dbReference type="InterPro" id="IPR051048">
    <property type="entry name" value="Peptidase_S8/S53_subtilisin"/>
</dbReference>
<dbReference type="PRINTS" id="PR00723">
    <property type="entry name" value="SUBTILISIN"/>
</dbReference>
<keyword evidence="4 5" id="KW-0720">Serine protease</keyword>
<dbReference type="GO" id="GO:0004252">
    <property type="term" value="F:serine-type endopeptidase activity"/>
    <property type="evidence" value="ECO:0007669"/>
    <property type="project" value="UniProtKB-UniRule"/>
</dbReference>
<dbReference type="PROSITE" id="PS00136">
    <property type="entry name" value="SUBTILASE_ASP"/>
    <property type="match status" value="1"/>
</dbReference>
<sequence>MTGSRSALGRGSAVLTAGVLAAGALTAGPAAAPAAAAECSVNAVQYVPDTPMGLQRLNAKYAWTLATGRGVVVAVVDSGVDARNKHFDGALVKGTSFVPKLKPTEDDAGHGTAVAGQIVARSVRGSGLLGLAPDAKVMPVQVFYDADEQSRADGVGPRADRMAAGIRYAADHGAKVINVSMSTPTDDARLRAASRYATDKGALIVASAGNRTTAEDKADGPRYPAAYPEVLAVSAADTADSVTDDSIHGKHVDVSAPGTDILTTFHAAGDCLLSQEGESTSFATAYASAAAALLVQRFPDAGPAQWKHRLEVTASRPQRDSRDDYAGWGLIQPYEALTAIADGSVGGPSLPGERARTPVEQVVRPIDLTQSSDPHAPERTAALWWSLGGTSALIALALAGLLRRPRRRAAA</sequence>
<dbReference type="Gene3D" id="3.40.50.200">
    <property type="entry name" value="Peptidase S8/S53 domain"/>
    <property type="match status" value="1"/>
</dbReference>
<evidence type="ECO:0000256" key="3">
    <source>
        <dbReference type="ARBA" id="ARBA00022801"/>
    </source>
</evidence>
<dbReference type="InterPro" id="IPR022398">
    <property type="entry name" value="Peptidase_S8_His-AS"/>
</dbReference>
<proteinExistence type="inferred from homology"/>
<keyword evidence="6" id="KW-1133">Transmembrane helix</keyword>
<dbReference type="InterPro" id="IPR015500">
    <property type="entry name" value="Peptidase_S8_subtilisin-rel"/>
</dbReference>
<feature type="domain" description="Peptidase S8/S53" evidence="8">
    <location>
        <begin position="68"/>
        <end position="329"/>
    </location>
</feature>
<evidence type="ECO:0000256" key="6">
    <source>
        <dbReference type="SAM" id="Phobius"/>
    </source>
</evidence>
<dbReference type="PROSITE" id="PS51318">
    <property type="entry name" value="TAT"/>
    <property type="match status" value="1"/>
</dbReference>
<feature type="chain" id="PRO_5043717008" evidence="7">
    <location>
        <begin position="22"/>
        <end position="411"/>
    </location>
</feature>
<organism evidence="9">
    <name type="scientific">Pedococcus sp. KACC 23699</name>
    <dbReference type="NCBI Taxonomy" id="3149228"/>
    <lineage>
        <taxon>Bacteria</taxon>
        <taxon>Bacillati</taxon>
        <taxon>Actinomycetota</taxon>
        <taxon>Actinomycetes</taxon>
        <taxon>Micrococcales</taxon>
        <taxon>Intrasporangiaceae</taxon>
        <taxon>Pedococcus</taxon>
    </lineage>
</organism>
<dbReference type="RefSeq" id="WP_406831441.1">
    <property type="nucleotide sequence ID" value="NZ_CP157483.1"/>
</dbReference>
<dbReference type="PANTHER" id="PTHR43399:SF4">
    <property type="entry name" value="CELL WALL-ASSOCIATED PROTEASE"/>
    <property type="match status" value="1"/>
</dbReference>
<evidence type="ECO:0000256" key="1">
    <source>
        <dbReference type="ARBA" id="ARBA00011073"/>
    </source>
</evidence>
<keyword evidence="7" id="KW-0732">Signal</keyword>
<dbReference type="InterPro" id="IPR036852">
    <property type="entry name" value="Peptidase_S8/S53_dom_sf"/>
</dbReference>
<dbReference type="InterPro" id="IPR023827">
    <property type="entry name" value="Peptidase_S8_Asp-AS"/>
</dbReference>
<name>A0AAU7JUM4_9MICO</name>
<reference evidence="9" key="1">
    <citation type="submission" date="2024-05" db="EMBL/GenBank/DDBJ databases">
        <authorList>
            <person name="Kim S."/>
            <person name="Heo J."/>
            <person name="Choi H."/>
            <person name="Choi Y."/>
            <person name="Kwon S.-W."/>
            <person name="Kim Y."/>
        </authorList>
    </citation>
    <scope>NUCLEOTIDE SEQUENCE</scope>
    <source>
        <strain evidence="9">KACC 23699</strain>
    </source>
</reference>
<evidence type="ECO:0000259" key="8">
    <source>
        <dbReference type="Pfam" id="PF00082"/>
    </source>
</evidence>
<protein>
    <submittedName>
        <fullName evidence="9">S8 family serine peptidase</fullName>
    </submittedName>
</protein>
<feature type="signal peptide" evidence="7">
    <location>
        <begin position="1"/>
        <end position="21"/>
    </location>
</feature>
<evidence type="ECO:0000256" key="5">
    <source>
        <dbReference type="PROSITE-ProRule" id="PRU01240"/>
    </source>
</evidence>
<dbReference type="PANTHER" id="PTHR43399">
    <property type="entry name" value="SUBTILISIN-RELATED"/>
    <property type="match status" value="1"/>
</dbReference>
<dbReference type="PROSITE" id="PS51892">
    <property type="entry name" value="SUBTILASE"/>
    <property type="match status" value="1"/>
</dbReference>
<dbReference type="InterPro" id="IPR006311">
    <property type="entry name" value="TAT_signal"/>
</dbReference>
<dbReference type="SUPFAM" id="SSF52743">
    <property type="entry name" value="Subtilisin-like"/>
    <property type="match status" value="1"/>
</dbReference>
<dbReference type="AlphaFoldDB" id="A0AAU7JUM4"/>
<evidence type="ECO:0000313" key="9">
    <source>
        <dbReference type="EMBL" id="XBO43988.1"/>
    </source>
</evidence>
<feature type="active site" description="Charge relay system" evidence="5">
    <location>
        <position position="281"/>
    </location>
</feature>
<accession>A0AAU7JUM4</accession>
<keyword evidence="3 5" id="KW-0378">Hydrolase</keyword>
<keyword evidence="6" id="KW-0812">Transmembrane</keyword>
<dbReference type="InterPro" id="IPR000209">
    <property type="entry name" value="Peptidase_S8/S53_dom"/>
</dbReference>
<feature type="active site" description="Charge relay system" evidence="5">
    <location>
        <position position="110"/>
    </location>
</feature>
<evidence type="ECO:0000256" key="4">
    <source>
        <dbReference type="ARBA" id="ARBA00022825"/>
    </source>
</evidence>
<dbReference type="EMBL" id="CP157483">
    <property type="protein sequence ID" value="XBO43988.1"/>
    <property type="molecule type" value="Genomic_DNA"/>
</dbReference>
<dbReference type="Pfam" id="PF00082">
    <property type="entry name" value="Peptidase_S8"/>
    <property type="match status" value="1"/>
</dbReference>
<evidence type="ECO:0000256" key="2">
    <source>
        <dbReference type="ARBA" id="ARBA00022670"/>
    </source>
</evidence>
<gene>
    <name evidence="9" type="ORF">ABEG17_01265</name>
</gene>
<keyword evidence="6" id="KW-0472">Membrane</keyword>
<comment type="similarity">
    <text evidence="1 5">Belongs to the peptidase S8 family.</text>
</comment>
<dbReference type="PROSITE" id="PS00137">
    <property type="entry name" value="SUBTILASE_HIS"/>
    <property type="match status" value="1"/>
</dbReference>
<dbReference type="GO" id="GO:0006508">
    <property type="term" value="P:proteolysis"/>
    <property type="evidence" value="ECO:0007669"/>
    <property type="project" value="UniProtKB-KW"/>
</dbReference>
<feature type="transmembrane region" description="Helical" evidence="6">
    <location>
        <begin position="382"/>
        <end position="402"/>
    </location>
</feature>